<dbReference type="Proteomes" id="UP001603857">
    <property type="component" value="Unassembled WGS sequence"/>
</dbReference>
<dbReference type="PANTHER" id="PTHR46713">
    <property type="entry name" value="F13M7.16 PROTEIN"/>
    <property type="match status" value="1"/>
</dbReference>
<dbReference type="PROSITE" id="PS00028">
    <property type="entry name" value="ZINC_FINGER_C2H2_1"/>
    <property type="match status" value="1"/>
</dbReference>
<dbReference type="InterPro" id="IPR013087">
    <property type="entry name" value="Znf_C2H2_type"/>
</dbReference>
<dbReference type="PANTHER" id="PTHR46713:SF1">
    <property type="entry name" value="F13M7.16 PROTEIN"/>
    <property type="match status" value="1"/>
</dbReference>
<keyword evidence="4" id="KW-1185">Reference proteome</keyword>
<dbReference type="SUPFAM" id="SSF46934">
    <property type="entry name" value="UBA-like"/>
    <property type="match status" value="1"/>
</dbReference>
<dbReference type="InterPro" id="IPR036339">
    <property type="entry name" value="PUB-like_dom_sf"/>
</dbReference>
<dbReference type="Gene3D" id="1.20.58.2190">
    <property type="match status" value="1"/>
</dbReference>
<dbReference type="Pfam" id="PF22562">
    <property type="entry name" value="UBA_7"/>
    <property type="match status" value="1"/>
</dbReference>
<evidence type="ECO:0000313" key="4">
    <source>
        <dbReference type="Proteomes" id="UP001603857"/>
    </source>
</evidence>
<sequence length="418" mass="46956">MGGGVSLKCGDCGALLRSVEEAQEHAELTSHSNFSESTEAVLNLVCTACSKPCRSKTESDLHTKRTGHTEFVDRTSEVVKPISLEPPKVDATASSENPSAAAAAAASTDQNEDMVVPEVDKKLLEELENMGFSTARATRALHYSGNAGLEAAVSWIVEHENDPDIDQMPLVPANTKIEAAKPSLTPEELKAKQQELRERARKKKEEEEKRMEREREKERIRIGKELLEAKKIEEENERKRVLALRKAEKEEEKRAREKIKQKLEEDKAERRRRLGLPPEEPSAAKPSPVVEEKKSYVPIRPATKAEQMRECLRSLKQNHKEDDARVKRAFQTLLTYVGNVARNPDEEKFRKIRLTNQSFQERVGSLKGGVEFLEICGFEKIDGGEFLFLPRDKVEMAVLNSAGSELDSAIKNPFFGVL</sequence>
<feature type="region of interest" description="Disordered" evidence="1">
    <location>
        <begin position="181"/>
        <end position="217"/>
    </location>
</feature>
<feature type="domain" description="UBA" evidence="2">
    <location>
        <begin position="118"/>
        <end position="159"/>
    </location>
</feature>
<feature type="compositionally biased region" description="Basic and acidic residues" evidence="1">
    <location>
        <begin position="246"/>
        <end position="269"/>
    </location>
</feature>
<dbReference type="CDD" id="cd10461">
    <property type="entry name" value="PUB_UBA_plant"/>
    <property type="match status" value="1"/>
</dbReference>
<accession>A0ABD1N5I3</accession>
<dbReference type="SMART" id="SM00580">
    <property type="entry name" value="PUG"/>
    <property type="match status" value="1"/>
</dbReference>
<reference evidence="3 4" key="1">
    <citation type="submission" date="2024-08" db="EMBL/GenBank/DDBJ databases">
        <title>Insights into the chromosomal genome structure of Flemingia macrophylla.</title>
        <authorList>
            <person name="Ding Y."/>
            <person name="Zhao Y."/>
            <person name="Bi W."/>
            <person name="Wu M."/>
            <person name="Zhao G."/>
            <person name="Gong Y."/>
            <person name="Li W."/>
            <person name="Zhang P."/>
        </authorList>
    </citation>
    <scope>NUCLEOTIDE SEQUENCE [LARGE SCALE GENOMIC DNA]</scope>
    <source>
        <strain evidence="3">DYQJB</strain>
        <tissue evidence="3">Leaf</tissue>
    </source>
</reference>
<dbReference type="Pfam" id="PF24560">
    <property type="entry name" value="zf-C2H2_OTU1_C"/>
    <property type="match status" value="1"/>
</dbReference>
<evidence type="ECO:0000259" key="2">
    <source>
        <dbReference type="PROSITE" id="PS50030"/>
    </source>
</evidence>
<dbReference type="InterPro" id="IPR018997">
    <property type="entry name" value="PUB_domain"/>
</dbReference>
<evidence type="ECO:0000313" key="3">
    <source>
        <dbReference type="EMBL" id="KAL2343341.1"/>
    </source>
</evidence>
<proteinExistence type="predicted"/>
<name>A0ABD1N5I3_9FABA</name>
<organism evidence="3 4">
    <name type="scientific">Flemingia macrophylla</name>
    <dbReference type="NCBI Taxonomy" id="520843"/>
    <lineage>
        <taxon>Eukaryota</taxon>
        <taxon>Viridiplantae</taxon>
        <taxon>Streptophyta</taxon>
        <taxon>Embryophyta</taxon>
        <taxon>Tracheophyta</taxon>
        <taxon>Spermatophyta</taxon>
        <taxon>Magnoliopsida</taxon>
        <taxon>eudicotyledons</taxon>
        <taxon>Gunneridae</taxon>
        <taxon>Pentapetalae</taxon>
        <taxon>rosids</taxon>
        <taxon>fabids</taxon>
        <taxon>Fabales</taxon>
        <taxon>Fabaceae</taxon>
        <taxon>Papilionoideae</taxon>
        <taxon>50 kb inversion clade</taxon>
        <taxon>NPAAA clade</taxon>
        <taxon>indigoferoid/millettioid clade</taxon>
        <taxon>Phaseoleae</taxon>
        <taxon>Flemingia</taxon>
    </lineage>
</organism>
<feature type="compositionally biased region" description="Low complexity" evidence="1">
    <location>
        <begin position="275"/>
        <end position="288"/>
    </location>
</feature>
<dbReference type="CDD" id="cd14290">
    <property type="entry name" value="UBA_PUB_plant"/>
    <property type="match status" value="1"/>
</dbReference>
<dbReference type="Pfam" id="PF09409">
    <property type="entry name" value="PUB"/>
    <property type="match status" value="1"/>
</dbReference>
<feature type="compositionally biased region" description="Basic and acidic residues" evidence="1">
    <location>
        <begin position="187"/>
        <end position="217"/>
    </location>
</feature>
<protein>
    <recommendedName>
        <fullName evidence="2">UBA domain-containing protein</fullName>
    </recommendedName>
</protein>
<dbReference type="InterPro" id="IPR057766">
    <property type="entry name" value="Znf-C2H2_OTU1-like_C"/>
</dbReference>
<feature type="region of interest" description="Disordered" evidence="1">
    <location>
        <begin position="83"/>
        <end position="113"/>
    </location>
</feature>
<dbReference type="SUPFAM" id="SSF143503">
    <property type="entry name" value="PUG domain-like"/>
    <property type="match status" value="1"/>
</dbReference>
<dbReference type="SMART" id="SM00165">
    <property type="entry name" value="UBA"/>
    <property type="match status" value="1"/>
</dbReference>
<dbReference type="PROSITE" id="PS50030">
    <property type="entry name" value="UBA"/>
    <property type="match status" value="1"/>
</dbReference>
<dbReference type="InterPro" id="IPR009060">
    <property type="entry name" value="UBA-like_sf"/>
</dbReference>
<dbReference type="InterPro" id="IPR015940">
    <property type="entry name" value="UBA"/>
</dbReference>
<gene>
    <name evidence="3" type="ORF">Fmac_004626</name>
</gene>
<evidence type="ECO:0000256" key="1">
    <source>
        <dbReference type="SAM" id="MobiDB-lite"/>
    </source>
</evidence>
<dbReference type="Gene3D" id="1.10.8.10">
    <property type="entry name" value="DNA helicase RuvA subunit, C-terminal domain"/>
    <property type="match status" value="1"/>
</dbReference>
<dbReference type="EMBL" id="JBGMDY010000002">
    <property type="protein sequence ID" value="KAL2343341.1"/>
    <property type="molecule type" value="Genomic_DNA"/>
</dbReference>
<feature type="compositionally biased region" description="Low complexity" evidence="1">
    <location>
        <begin position="91"/>
        <end position="107"/>
    </location>
</feature>
<comment type="caution">
    <text evidence="3">The sequence shown here is derived from an EMBL/GenBank/DDBJ whole genome shotgun (WGS) entry which is preliminary data.</text>
</comment>
<feature type="region of interest" description="Disordered" evidence="1">
    <location>
        <begin position="246"/>
        <end position="296"/>
    </location>
</feature>
<dbReference type="AlphaFoldDB" id="A0ABD1N5I3"/>